<evidence type="ECO:0008006" key="5">
    <source>
        <dbReference type="Google" id="ProtNLM"/>
    </source>
</evidence>
<dbReference type="OrthoDB" id="5480711at2"/>
<accession>A0A540WQT5</accession>
<dbReference type="InterPro" id="IPR013783">
    <property type="entry name" value="Ig-like_fold"/>
</dbReference>
<dbReference type="Gene3D" id="2.60.120.260">
    <property type="entry name" value="Galactose-binding domain-like"/>
    <property type="match status" value="1"/>
</dbReference>
<dbReference type="Proteomes" id="UP000315369">
    <property type="component" value="Unassembled WGS sequence"/>
</dbReference>
<evidence type="ECO:0000256" key="1">
    <source>
        <dbReference type="SAM" id="MobiDB-lite"/>
    </source>
</evidence>
<evidence type="ECO:0000313" key="4">
    <source>
        <dbReference type="Proteomes" id="UP000315369"/>
    </source>
</evidence>
<gene>
    <name evidence="3" type="ORF">FJV41_37675</name>
</gene>
<evidence type="ECO:0000313" key="3">
    <source>
        <dbReference type="EMBL" id="TQF10774.1"/>
    </source>
</evidence>
<dbReference type="SUPFAM" id="SSF49785">
    <property type="entry name" value="Galactose-binding domain-like"/>
    <property type="match status" value="1"/>
</dbReference>
<dbReference type="AlphaFoldDB" id="A0A540WQT5"/>
<feature type="signal peptide" evidence="2">
    <location>
        <begin position="1"/>
        <end position="20"/>
    </location>
</feature>
<dbReference type="EMBL" id="VIFM01000230">
    <property type="protein sequence ID" value="TQF10774.1"/>
    <property type="molecule type" value="Genomic_DNA"/>
</dbReference>
<sequence>MRFMKSWWRLLMVGTLFVVCAPGCRPGPEEGAAPEAPRADLAHQSQEITCGSSQVPVMTSGTLPVGIVTRSGAFGPGYEAWLAFDEVDSSGSMWISGLQQSPAWIGYEWADGPRRIIRYAIRFSNGSLTSRAPKAWTLQGWNGSQWVVVDTRTNEVNWGGTERRVYTLAATATYPKFRLNVTDDNDSRAGIEVVSIGRLELLGCLPDTTPPTAPVLAHFTPAPPSTTSNPNLIGNAETGSTVRVYPNANCSGTPSVSVTAGTEQLFLAVVPVIPNATTVFTATATDSSGNVSACSQPLSYMHDSMAPAAPVMTGFQPVSPGNSLTPQARGTAEKGSTVQVFKGSGCVAPVVVTAVADASTGAFSASVSVTANTTTSFSARAVDLAGNVSACATAISYVQDSIAPAVPVLTGFQPVSPGNSLTPQVRGTAEKGGTVQVFKGSGCVAPVAVSAVADASTGAFSASVTVTANTVTDISARAVDPAGNVSACSTAISYRHDGIAPPAPRFMPGFIPVDGNASGGLVRAMGEVDSRVTLFMDASCATLFSPSGPFVVGVDGSVTMALTPGQRLGPLFADARDVVGNRSACVPVPVGCDMGFADCDGNPTNGCEGDLLADEANCGACGIVCAGAPSARAVCGAGTCGLGCVVGTFDCDGSSANGCESPSACAPLACGVDISSELMITDLSVVDDPLRTTGDGVWTFGHLMREMNGGQDPSDLVRDWLSTWMSDQFIGATEVGARPNMAGMVLLPWENSSGQGSSLDFNVAPFRLLAIVNRMDLRKEGEFAGEGRFVFGVTDPNGHPLPFTVILEYILPGGSPDEFQRWARDWHELGRIGVGSPGYNEKLEALTSRFTKSFVARGAHLGSAIHQVRTNENALVPLWELREFHLGPGGLMPAHVALSPTLFWDGSRTLGDYVNLNLSSILTETHTVPEFFENQPLLAGSAFTFPNFAWAVPQVSTEARHKFSLNTCSGCHGGETGTVFLHVHPRAEGVSSALSPFLVTSGPIPDRFDPSVTRTFADLVRRQADMTSLVCGVPAANPLARAMETLGTSMLSGSSESVRPAVPGFPPPSNLPAGRVH</sequence>
<dbReference type="Gene3D" id="2.60.40.10">
    <property type="entry name" value="Immunoglobulins"/>
    <property type="match status" value="3"/>
</dbReference>
<dbReference type="InterPro" id="IPR008979">
    <property type="entry name" value="Galactose-bd-like_sf"/>
</dbReference>
<name>A0A540WQT5_9BACT</name>
<proteinExistence type="predicted"/>
<feature type="chain" id="PRO_5021976424" description="HYR domain-containing protein" evidence="2">
    <location>
        <begin position="21"/>
        <end position="1077"/>
    </location>
</feature>
<feature type="region of interest" description="Disordered" evidence="1">
    <location>
        <begin position="1051"/>
        <end position="1077"/>
    </location>
</feature>
<comment type="caution">
    <text evidence="3">The sequence shown here is derived from an EMBL/GenBank/DDBJ whole genome shotgun (WGS) entry which is preliminary data.</text>
</comment>
<dbReference type="RefSeq" id="WP_141647446.1">
    <property type="nucleotide sequence ID" value="NZ_VIFM01000230.1"/>
</dbReference>
<keyword evidence="2" id="KW-0732">Signal</keyword>
<protein>
    <recommendedName>
        <fullName evidence="5">HYR domain-containing protein</fullName>
    </recommendedName>
</protein>
<organism evidence="3 4">
    <name type="scientific">Myxococcus llanfairpwllgwyngyllgogerychwyrndrobwllllantysiliogogogochensis</name>
    <dbReference type="NCBI Taxonomy" id="2590453"/>
    <lineage>
        <taxon>Bacteria</taxon>
        <taxon>Pseudomonadati</taxon>
        <taxon>Myxococcota</taxon>
        <taxon>Myxococcia</taxon>
        <taxon>Myxococcales</taxon>
        <taxon>Cystobacterineae</taxon>
        <taxon>Myxococcaceae</taxon>
        <taxon>Myxococcus</taxon>
    </lineage>
</organism>
<reference evidence="3 4" key="1">
    <citation type="submission" date="2019-06" db="EMBL/GenBank/DDBJ databases">
        <authorList>
            <person name="Livingstone P."/>
            <person name="Whitworth D."/>
        </authorList>
    </citation>
    <scope>NUCLEOTIDE SEQUENCE [LARGE SCALE GENOMIC DNA]</scope>
    <source>
        <strain evidence="3 4">AM401</strain>
    </source>
</reference>
<keyword evidence="4" id="KW-1185">Reference proteome</keyword>
<evidence type="ECO:0000256" key="2">
    <source>
        <dbReference type="SAM" id="SignalP"/>
    </source>
</evidence>